<dbReference type="GO" id="GO:0032259">
    <property type="term" value="P:methylation"/>
    <property type="evidence" value="ECO:0007669"/>
    <property type="project" value="UniProtKB-KW"/>
</dbReference>
<keyword evidence="2" id="KW-0489">Methyltransferase</keyword>
<evidence type="ECO:0000256" key="8">
    <source>
        <dbReference type="SAM" id="MobiDB-lite"/>
    </source>
</evidence>
<evidence type="ECO:0000256" key="4">
    <source>
        <dbReference type="ARBA" id="ARBA00022691"/>
    </source>
</evidence>
<dbReference type="InterPro" id="IPR002935">
    <property type="entry name" value="SAM_O-MeTrfase"/>
</dbReference>
<dbReference type="GO" id="GO:0042417">
    <property type="term" value="P:dopamine metabolic process"/>
    <property type="evidence" value="ECO:0007669"/>
    <property type="project" value="TreeGrafter"/>
</dbReference>
<keyword evidence="10" id="KW-0472">Membrane</keyword>
<sequence>MGYKAGYTLDRVPVHRRAHSHTHSHTHSYTTDTLDTPISLPCMCLDWGRKPEYPEETPAARGEHTNSAHTGPRWESNPRPWRSKIMVSLFLLSLPLLPVIITLCRSPLRALYHRVCERVLKVLRGKVCVRRTHAYIFCECTHGQAESVLASFDLYIKTHASFSIGPEKGVFLDEVVRREAPLRVLELGMHCGYTSVRILRLLPTSGTLLTVEVDPLTAEKGEEILLVAGFKNSQFQVLPCSSAEAISRLASHLGEDLLDLVVMDHDPEQYLPDLLALQRENLLSKRSVLILNRVAEAGARVVLEYLTTKPHDYTVHQRFKDMLEIRCGNSESF</sequence>
<dbReference type="SUPFAM" id="SSF53335">
    <property type="entry name" value="S-adenosyl-L-methionine-dependent methyltransferases"/>
    <property type="match status" value="1"/>
</dbReference>
<dbReference type="GO" id="GO:0042424">
    <property type="term" value="P:catecholamine catabolic process"/>
    <property type="evidence" value="ECO:0007669"/>
    <property type="project" value="TreeGrafter"/>
</dbReference>
<dbReference type="GO" id="GO:0016206">
    <property type="term" value="F:catechol O-methyltransferase activity"/>
    <property type="evidence" value="ECO:0007669"/>
    <property type="project" value="UniProtKB-EC"/>
</dbReference>
<gene>
    <name evidence="10" type="primary">LOC108268575</name>
</gene>
<evidence type="ECO:0000313" key="9">
    <source>
        <dbReference type="Proteomes" id="UP000221080"/>
    </source>
</evidence>
<dbReference type="PROSITE" id="PS51682">
    <property type="entry name" value="SAM_OMT_I"/>
    <property type="match status" value="1"/>
</dbReference>
<dbReference type="GeneID" id="108268575"/>
<dbReference type="RefSeq" id="XP_053537973.1">
    <property type="nucleotide sequence ID" value="XM_053681998.1"/>
</dbReference>
<evidence type="ECO:0000256" key="3">
    <source>
        <dbReference type="ARBA" id="ARBA00022679"/>
    </source>
</evidence>
<proteinExistence type="inferred from homology"/>
<reference evidence="10" key="2">
    <citation type="submission" date="2025-08" db="UniProtKB">
        <authorList>
            <consortium name="RefSeq"/>
        </authorList>
    </citation>
    <scope>IDENTIFICATION</scope>
    <source>
        <tissue evidence="10">Blood</tissue>
    </source>
</reference>
<comment type="similarity">
    <text evidence="7">Belongs to the class I-like SAM-binding methyltransferase superfamily. Cation-dependent O-methyltransferase family.</text>
</comment>
<keyword evidence="5" id="KW-0531">Neurotransmitter degradation</keyword>
<dbReference type="AlphaFoldDB" id="A0A9F7RK20"/>
<dbReference type="Proteomes" id="UP000221080">
    <property type="component" value="Chromosome 8"/>
</dbReference>
<keyword evidence="9" id="KW-1185">Reference proteome</keyword>
<dbReference type="OrthoDB" id="186626at2759"/>
<keyword evidence="6" id="KW-0128">Catecholamine metabolism</keyword>
<dbReference type="EC" id="2.1.1.6" evidence="1"/>
<reference evidence="9" key="1">
    <citation type="journal article" date="2016" name="Nat. Commun.">
        <title>The channel catfish genome sequence provides insights into the evolution of scale formation in teleosts.</title>
        <authorList>
            <person name="Liu Z."/>
            <person name="Liu S."/>
            <person name="Yao J."/>
            <person name="Bao L."/>
            <person name="Zhang J."/>
            <person name="Li Y."/>
            <person name="Jiang C."/>
            <person name="Sun L."/>
            <person name="Wang R."/>
            <person name="Zhang Y."/>
            <person name="Zhou T."/>
            <person name="Zeng Q."/>
            <person name="Fu Q."/>
            <person name="Gao S."/>
            <person name="Li N."/>
            <person name="Koren S."/>
            <person name="Jiang Y."/>
            <person name="Zimin A."/>
            <person name="Xu P."/>
            <person name="Phillippy A.M."/>
            <person name="Geng X."/>
            <person name="Song L."/>
            <person name="Sun F."/>
            <person name="Li C."/>
            <person name="Wang X."/>
            <person name="Chen A."/>
            <person name="Jin Y."/>
            <person name="Yuan Z."/>
            <person name="Yang Y."/>
            <person name="Tan S."/>
            <person name="Peatman E."/>
            <person name="Lu J."/>
            <person name="Qin Z."/>
            <person name="Dunham R."/>
            <person name="Li Z."/>
            <person name="Sonstegard T."/>
            <person name="Feng J."/>
            <person name="Danzmann R.G."/>
            <person name="Schroeder S."/>
            <person name="Scheffler B."/>
            <person name="Duke M.V."/>
            <person name="Ballard L."/>
            <person name="Kucuktas H."/>
            <person name="Kaltenboeck L."/>
            <person name="Liu H."/>
            <person name="Armbruster J."/>
            <person name="Xie Y."/>
            <person name="Kirby M.L."/>
            <person name="Tian Y."/>
            <person name="Flanagan M.E."/>
            <person name="Mu W."/>
            <person name="Waldbieser G.C."/>
        </authorList>
    </citation>
    <scope>NUCLEOTIDE SEQUENCE [LARGE SCALE GENOMIC DNA]</scope>
    <source>
        <strain evidence="9">SDA103</strain>
    </source>
</reference>
<keyword evidence="10" id="KW-0812">Transmembrane</keyword>
<dbReference type="Gene3D" id="3.40.50.150">
    <property type="entry name" value="Vaccinia Virus protein VP39"/>
    <property type="match status" value="1"/>
</dbReference>
<keyword evidence="4" id="KW-0949">S-adenosyl-L-methionine</keyword>
<dbReference type="PANTHER" id="PTHR43836:SF3">
    <property type="entry name" value="CATECHOL O-METHYLTRANSFERASE"/>
    <property type="match status" value="1"/>
</dbReference>
<evidence type="ECO:0000256" key="5">
    <source>
        <dbReference type="ARBA" id="ARBA00022867"/>
    </source>
</evidence>
<evidence type="ECO:0000256" key="2">
    <source>
        <dbReference type="ARBA" id="ARBA00022603"/>
    </source>
</evidence>
<dbReference type="InterPro" id="IPR029063">
    <property type="entry name" value="SAM-dependent_MTases_sf"/>
</dbReference>
<evidence type="ECO:0000256" key="7">
    <source>
        <dbReference type="ARBA" id="ARBA00023453"/>
    </source>
</evidence>
<evidence type="ECO:0000313" key="10">
    <source>
        <dbReference type="RefSeq" id="XP_053537973.1"/>
    </source>
</evidence>
<organism evidence="9 10">
    <name type="scientific">Ictalurus punctatus</name>
    <name type="common">Channel catfish</name>
    <name type="synonym">Silurus punctatus</name>
    <dbReference type="NCBI Taxonomy" id="7998"/>
    <lineage>
        <taxon>Eukaryota</taxon>
        <taxon>Metazoa</taxon>
        <taxon>Chordata</taxon>
        <taxon>Craniata</taxon>
        <taxon>Vertebrata</taxon>
        <taxon>Euteleostomi</taxon>
        <taxon>Actinopterygii</taxon>
        <taxon>Neopterygii</taxon>
        <taxon>Teleostei</taxon>
        <taxon>Ostariophysi</taxon>
        <taxon>Siluriformes</taxon>
        <taxon>Ictaluridae</taxon>
        <taxon>Ictalurus</taxon>
    </lineage>
</organism>
<protein>
    <recommendedName>
        <fullName evidence="1">catechol O-methyltransferase</fullName>
        <ecNumber evidence="1">2.1.1.6</ecNumber>
    </recommendedName>
</protein>
<dbReference type="GO" id="GO:0032502">
    <property type="term" value="P:developmental process"/>
    <property type="evidence" value="ECO:0007669"/>
    <property type="project" value="TreeGrafter"/>
</dbReference>
<feature type="region of interest" description="Disordered" evidence="8">
    <location>
        <begin position="55"/>
        <end position="75"/>
    </location>
</feature>
<dbReference type="PANTHER" id="PTHR43836">
    <property type="entry name" value="CATECHOL O-METHYLTRANSFERASE 1-RELATED"/>
    <property type="match status" value="1"/>
</dbReference>
<dbReference type="Pfam" id="PF01596">
    <property type="entry name" value="Methyltransf_3"/>
    <property type="match status" value="1"/>
</dbReference>
<accession>A0A9F7RK20</accession>
<evidence type="ECO:0000256" key="1">
    <source>
        <dbReference type="ARBA" id="ARBA00012880"/>
    </source>
</evidence>
<keyword evidence="3" id="KW-0808">Transferase</keyword>
<evidence type="ECO:0000256" key="6">
    <source>
        <dbReference type="ARBA" id="ARBA00022939"/>
    </source>
</evidence>
<name>A0A9F7RK20_ICTPU</name>